<evidence type="ECO:0000313" key="2">
    <source>
        <dbReference type="EMBL" id="KAE8152699.1"/>
    </source>
</evidence>
<dbReference type="Proteomes" id="UP000325780">
    <property type="component" value="Unassembled WGS sequence"/>
</dbReference>
<keyword evidence="1" id="KW-1133">Transmembrane helix</keyword>
<keyword evidence="1" id="KW-0472">Membrane</keyword>
<sequence length="103" mass="11392">MAWYSVLPAEFTYVESWLARVFIILGLLTIAPWALLIIFDILFYLWRVLIAKIPIGNNNANANATNTNTGTGTRVQRSGLSENHQAAFIVAGYSDSGEMGKEL</sequence>
<organism evidence="2 3">
    <name type="scientific">Aspergillus avenaceus</name>
    <dbReference type="NCBI Taxonomy" id="36643"/>
    <lineage>
        <taxon>Eukaryota</taxon>
        <taxon>Fungi</taxon>
        <taxon>Dikarya</taxon>
        <taxon>Ascomycota</taxon>
        <taxon>Pezizomycotina</taxon>
        <taxon>Eurotiomycetes</taxon>
        <taxon>Eurotiomycetidae</taxon>
        <taxon>Eurotiales</taxon>
        <taxon>Aspergillaceae</taxon>
        <taxon>Aspergillus</taxon>
        <taxon>Aspergillus subgen. Circumdati</taxon>
    </lineage>
</organism>
<proteinExistence type="predicted"/>
<gene>
    <name evidence="2" type="ORF">BDV25DRAFT_150620</name>
</gene>
<dbReference type="OrthoDB" id="5309803at2759"/>
<accession>A0A5N6U2Q5</accession>
<dbReference type="EMBL" id="ML742049">
    <property type="protein sequence ID" value="KAE8152699.1"/>
    <property type="molecule type" value="Genomic_DNA"/>
</dbReference>
<protein>
    <submittedName>
        <fullName evidence="2">Uncharacterized protein</fullName>
    </submittedName>
</protein>
<feature type="non-terminal residue" evidence="2">
    <location>
        <position position="103"/>
    </location>
</feature>
<reference evidence="2 3" key="1">
    <citation type="submission" date="2019-04" db="EMBL/GenBank/DDBJ databases">
        <title>Friends and foes A comparative genomics study of 23 Aspergillus species from section Flavi.</title>
        <authorList>
            <consortium name="DOE Joint Genome Institute"/>
            <person name="Kjaerbolling I."/>
            <person name="Vesth T."/>
            <person name="Frisvad J.C."/>
            <person name="Nybo J.L."/>
            <person name="Theobald S."/>
            <person name="Kildgaard S."/>
            <person name="Isbrandt T."/>
            <person name="Kuo A."/>
            <person name="Sato A."/>
            <person name="Lyhne E.K."/>
            <person name="Kogle M.E."/>
            <person name="Wiebenga A."/>
            <person name="Kun R.S."/>
            <person name="Lubbers R.J."/>
            <person name="Makela M.R."/>
            <person name="Barry K."/>
            <person name="Chovatia M."/>
            <person name="Clum A."/>
            <person name="Daum C."/>
            <person name="Haridas S."/>
            <person name="He G."/>
            <person name="LaButti K."/>
            <person name="Lipzen A."/>
            <person name="Mondo S."/>
            <person name="Riley R."/>
            <person name="Salamov A."/>
            <person name="Simmons B.A."/>
            <person name="Magnuson J.K."/>
            <person name="Henrissat B."/>
            <person name="Mortensen U.H."/>
            <person name="Larsen T.O."/>
            <person name="Devries R.P."/>
            <person name="Grigoriev I.V."/>
            <person name="Machida M."/>
            <person name="Baker S.E."/>
            <person name="Andersen M.R."/>
        </authorList>
    </citation>
    <scope>NUCLEOTIDE SEQUENCE [LARGE SCALE GENOMIC DNA]</scope>
    <source>
        <strain evidence="2 3">IBT 18842</strain>
    </source>
</reference>
<feature type="transmembrane region" description="Helical" evidence="1">
    <location>
        <begin position="20"/>
        <end position="46"/>
    </location>
</feature>
<evidence type="ECO:0000256" key="1">
    <source>
        <dbReference type="SAM" id="Phobius"/>
    </source>
</evidence>
<dbReference type="AlphaFoldDB" id="A0A5N6U2Q5"/>
<evidence type="ECO:0000313" key="3">
    <source>
        <dbReference type="Proteomes" id="UP000325780"/>
    </source>
</evidence>
<name>A0A5N6U2Q5_ASPAV</name>
<keyword evidence="1" id="KW-0812">Transmembrane</keyword>
<keyword evidence="3" id="KW-1185">Reference proteome</keyword>